<keyword evidence="10" id="KW-1208">Phospholipid metabolism</keyword>
<dbReference type="GO" id="GO:0008444">
    <property type="term" value="F:CDP-diacylglycerol-glycerol-3-phosphate 3-phosphatidyltransferase activity"/>
    <property type="evidence" value="ECO:0007669"/>
    <property type="project" value="UniProtKB-UniRule"/>
</dbReference>
<evidence type="ECO:0000256" key="5">
    <source>
        <dbReference type="ARBA" id="ARBA00022692"/>
    </source>
</evidence>
<evidence type="ECO:0000256" key="2">
    <source>
        <dbReference type="ARBA" id="ARBA00010441"/>
    </source>
</evidence>
<evidence type="ECO:0000313" key="14">
    <source>
        <dbReference type="EMBL" id="SNR36484.1"/>
    </source>
</evidence>
<dbReference type="Pfam" id="PF01066">
    <property type="entry name" value="CDP-OH_P_transf"/>
    <property type="match status" value="1"/>
</dbReference>
<keyword evidence="5" id="KW-0812">Transmembrane</keyword>
<evidence type="ECO:0000256" key="1">
    <source>
        <dbReference type="ARBA" id="ARBA00004141"/>
    </source>
</evidence>
<dbReference type="InterPro" id="IPR050324">
    <property type="entry name" value="CDP-alcohol_PTase-I"/>
</dbReference>
<dbReference type="EC" id="2.7.8.5" evidence="11"/>
<evidence type="ECO:0000256" key="3">
    <source>
        <dbReference type="ARBA" id="ARBA00022516"/>
    </source>
</evidence>
<keyword evidence="4 12" id="KW-0808">Transferase</keyword>
<keyword evidence="15" id="KW-1185">Reference proteome</keyword>
<evidence type="ECO:0000256" key="12">
    <source>
        <dbReference type="RuleBase" id="RU003750"/>
    </source>
</evidence>
<evidence type="ECO:0000313" key="15">
    <source>
        <dbReference type="Proteomes" id="UP000198403"/>
    </source>
</evidence>
<dbReference type="InterPro" id="IPR004570">
    <property type="entry name" value="Phosphatidylglycerol_P_synth"/>
</dbReference>
<evidence type="ECO:0000256" key="13">
    <source>
        <dbReference type="SAM" id="MobiDB-lite"/>
    </source>
</evidence>
<name>A0A238VQQ6_9ACTN</name>
<dbReference type="NCBIfam" id="TIGR00560">
    <property type="entry name" value="pgsA"/>
    <property type="match status" value="1"/>
</dbReference>
<dbReference type="GO" id="GO:0046474">
    <property type="term" value="P:glycerophospholipid biosynthetic process"/>
    <property type="evidence" value="ECO:0007669"/>
    <property type="project" value="TreeGrafter"/>
</dbReference>
<dbReference type="AlphaFoldDB" id="A0A238VQQ6"/>
<proteinExistence type="inferred from homology"/>
<evidence type="ECO:0000256" key="4">
    <source>
        <dbReference type="ARBA" id="ARBA00022679"/>
    </source>
</evidence>
<comment type="similarity">
    <text evidence="2 12">Belongs to the CDP-alcohol phosphatidyltransferase class-I family.</text>
</comment>
<dbReference type="InterPro" id="IPR000462">
    <property type="entry name" value="CDP-OH_P_trans"/>
</dbReference>
<dbReference type="GO" id="GO:0016020">
    <property type="term" value="C:membrane"/>
    <property type="evidence" value="ECO:0007669"/>
    <property type="project" value="UniProtKB-SubCell"/>
</dbReference>
<dbReference type="Proteomes" id="UP000198403">
    <property type="component" value="Unassembled WGS sequence"/>
</dbReference>
<accession>A0A238VQQ6</accession>
<dbReference type="EMBL" id="FZNO01000004">
    <property type="protein sequence ID" value="SNR36484.1"/>
    <property type="molecule type" value="Genomic_DNA"/>
</dbReference>
<evidence type="ECO:0000256" key="9">
    <source>
        <dbReference type="ARBA" id="ARBA00023209"/>
    </source>
</evidence>
<gene>
    <name evidence="14" type="ORF">SAMN06272737_104125</name>
</gene>
<evidence type="ECO:0000256" key="11">
    <source>
        <dbReference type="NCBIfam" id="TIGR00560"/>
    </source>
</evidence>
<reference evidence="14 15" key="1">
    <citation type="submission" date="2017-06" db="EMBL/GenBank/DDBJ databases">
        <authorList>
            <person name="Kim H.J."/>
            <person name="Triplett B.A."/>
        </authorList>
    </citation>
    <scope>NUCLEOTIDE SEQUENCE [LARGE SCALE GENOMIC DNA]</scope>
    <source>
        <strain evidence="14 15">DSM 44272</strain>
    </source>
</reference>
<keyword evidence="8" id="KW-0472">Membrane</keyword>
<dbReference type="InterPro" id="IPR043130">
    <property type="entry name" value="CDP-OH_PTrfase_TM_dom"/>
</dbReference>
<evidence type="ECO:0000256" key="8">
    <source>
        <dbReference type="ARBA" id="ARBA00023136"/>
    </source>
</evidence>
<comment type="subcellular location">
    <subcellularLocation>
        <location evidence="1">Membrane</location>
        <topology evidence="1">Multi-pass membrane protein</topology>
    </subcellularLocation>
</comment>
<keyword evidence="9" id="KW-0594">Phospholipid biosynthesis</keyword>
<feature type="region of interest" description="Disordered" evidence="13">
    <location>
        <begin position="183"/>
        <end position="217"/>
    </location>
</feature>
<evidence type="ECO:0000256" key="10">
    <source>
        <dbReference type="ARBA" id="ARBA00023264"/>
    </source>
</evidence>
<organism evidence="14 15">
    <name type="scientific">Blastococcus mobilis</name>
    <dbReference type="NCBI Taxonomy" id="1938746"/>
    <lineage>
        <taxon>Bacteria</taxon>
        <taxon>Bacillati</taxon>
        <taxon>Actinomycetota</taxon>
        <taxon>Actinomycetes</taxon>
        <taxon>Geodermatophilales</taxon>
        <taxon>Geodermatophilaceae</taxon>
        <taxon>Blastococcus</taxon>
    </lineage>
</organism>
<dbReference type="PANTHER" id="PTHR14269:SF52">
    <property type="entry name" value="PHOSPHATIDYLGLYCEROPHOSPHATE SYNTHASE-RELATED"/>
    <property type="match status" value="1"/>
</dbReference>
<evidence type="ECO:0000256" key="6">
    <source>
        <dbReference type="ARBA" id="ARBA00022989"/>
    </source>
</evidence>
<sequence>MWTLPNVLTGLRLLAVPFLGATLAVAGDSPRGRMAALALFVAASVTDFADGWVARRRGQCTDLGALVDPIADKALVGTALICLSGHDVVPWWATLVVLAREVAVTGLRLTVLRHGVIPASRGGKVKTVTQTALILLALAQPGWTEALMVVVVVTVAWTLITGLDYAVKATALTRAVDSPRRPWQRRVAGDHVDGGGPLFPNSGRQQGGGTGSSRVRS</sequence>
<keyword evidence="3" id="KW-0444">Lipid biosynthesis</keyword>
<dbReference type="UniPathway" id="UPA00085"/>
<dbReference type="Gene3D" id="1.20.120.1760">
    <property type="match status" value="1"/>
</dbReference>
<dbReference type="InterPro" id="IPR048254">
    <property type="entry name" value="CDP_ALCOHOL_P_TRANSF_CS"/>
</dbReference>
<keyword evidence="6" id="KW-1133">Transmembrane helix</keyword>
<protein>
    <recommendedName>
        <fullName evidence="11">CDP-diacylglycerol--glycerol-3-phosphate 3-phosphatidyltransferase</fullName>
        <ecNumber evidence="11">2.7.8.5</ecNumber>
    </recommendedName>
</protein>
<dbReference type="PANTHER" id="PTHR14269">
    <property type="entry name" value="CDP-DIACYLGLYCEROL--GLYCEROL-3-PHOSPHATE 3-PHOSPHATIDYLTRANSFERASE-RELATED"/>
    <property type="match status" value="1"/>
</dbReference>
<keyword evidence="7" id="KW-0443">Lipid metabolism</keyword>
<evidence type="ECO:0000256" key="7">
    <source>
        <dbReference type="ARBA" id="ARBA00023098"/>
    </source>
</evidence>
<dbReference type="PROSITE" id="PS00379">
    <property type="entry name" value="CDP_ALCOHOL_P_TRANSF"/>
    <property type="match status" value="1"/>
</dbReference>